<dbReference type="EMBL" id="FNQF01000001">
    <property type="protein sequence ID" value="SDZ80351.1"/>
    <property type="molecule type" value="Genomic_DNA"/>
</dbReference>
<gene>
    <name evidence="2" type="ORF">SAMN05421540_101361</name>
</gene>
<dbReference type="Proteomes" id="UP000198820">
    <property type="component" value="Unassembled WGS sequence"/>
</dbReference>
<dbReference type="RefSeq" id="WP_093238599.1">
    <property type="nucleotide sequence ID" value="NZ_FNQF01000001.1"/>
</dbReference>
<protein>
    <recommendedName>
        <fullName evidence="4">Viral A-type inclusion protein</fullName>
    </recommendedName>
</protein>
<accession>A0A1H3W0A8</accession>
<evidence type="ECO:0000313" key="3">
    <source>
        <dbReference type="Proteomes" id="UP000198820"/>
    </source>
</evidence>
<dbReference type="AlphaFoldDB" id="A0A1H3W0A8"/>
<evidence type="ECO:0000256" key="1">
    <source>
        <dbReference type="SAM" id="SignalP"/>
    </source>
</evidence>
<evidence type="ECO:0008006" key="4">
    <source>
        <dbReference type="Google" id="ProtNLM"/>
    </source>
</evidence>
<name>A0A1H3W0A8_9FLAO</name>
<organism evidence="2 3">
    <name type="scientific">Psychroflexus halocasei</name>
    <dbReference type="NCBI Taxonomy" id="908615"/>
    <lineage>
        <taxon>Bacteria</taxon>
        <taxon>Pseudomonadati</taxon>
        <taxon>Bacteroidota</taxon>
        <taxon>Flavobacteriia</taxon>
        <taxon>Flavobacteriales</taxon>
        <taxon>Flavobacteriaceae</taxon>
        <taxon>Psychroflexus</taxon>
    </lineage>
</organism>
<keyword evidence="3" id="KW-1185">Reference proteome</keyword>
<feature type="signal peptide" evidence="1">
    <location>
        <begin position="1"/>
        <end position="18"/>
    </location>
</feature>
<dbReference type="PROSITE" id="PS51257">
    <property type="entry name" value="PROKAR_LIPOPROTEIN"/>
    <property type="match status" value="1"/>
</dbReference>
<sequence>MKTLKTLFLVGLAIIAIACNEEQKTKIESDFKKEIDKAIEIHDDVMPKMSDINKKIRNLDTLTGIDSTTVNASKEKLKNAHGEMMTWMKDFSQGFSTKEIREGLQTDNADTIELKTNLAIKFREKAIKMQKNINESLEEAKKVLNKN</sequence>
<reference evidence="2 3" key="1">
    <citation type="submission" date="2016-10" db="EMBL/GenBank/DDBJ databases">
        <authorList>
            <person name="de Groot N.N."/>
        </authorList>
    </citation>
    <scope>NUCLEOTIDE SEQUENCE [LARGE SCALE GENOMIC DNA]</scope>
    <source>
        <strain evidence="2 3">DSM 23581</strain>
    </source>
</reference>
<dbReference type="STRING" id="908615.SAMN05421540_101361"/>
<feature type="chain" id="PRO_5011524579" description="Viral A-type inclusion protein" evidence="1">
    <location>
        <begin position="19"/>
        <end position="147"/>
    </location>
</feature>
<keyword evidence="1" id="KW-0732">Signal</keyword>
<evidence type="ECO:0000313" key="2">
    <source>
        <dbReference type="EMBL" id="SDZ80351.1"/>
    </source>
</evidence>
<proteinExistence type="predicted"/>